<keyword evidence="3" id="KW-1185">Reference proteome</keyword>
<dbReference type="Proteomes" id="UP001281003">
    <property type="component" value="Unassembled WGS sequence"/>
</dbReference>
<evidence type="ECO:0000313" key="3">
    <source>
        <dbReference type="Proteomes" id="UP001281003"/>
    </source>
</evidence>
<name>A0AAE0P360_SORBR</name>
<sequence>MEFLMFSSLVQRRSTAFVLQTALTLTAIRFADLCAAQPIRRRQIGQTGKAHAERDNADRPTPSAVQQREPGGGRGGSSFAPSRGWMCCVCVPDEDAMPGRGYPTECQERESRDENFSQWQRQTEWRSNQIFLQARVVTADSIGSWSEHLLFPRVLYIICTGLAED</sequence>
<comment type="caution">
    <text evidence="2">The sequence shown here is derived from an EMBL/GenBank/DDBJ whole genome shotgun (WGS) entry which is preliminary data.</text>
</comment>
<protein>
    <submittedName>
        <fullName evidence="2">Uncharacterized protein</fullName>
    </submittedName>
</protein>
<proteinExistence type="predicted"/>
<dbReference type="AlphaFoldDB" id="A0AAE0P360"/>
<evidence type="ECO:0000313" key="2">
    <source>
        <dbReference type="EMBL" id="KAK3392579.1"/>
    </source>
</evidence>
<feature type="region of interest" description="Disordered" evidence="1">
    <location>
        <begin position="44"/>
        <end position="79"/>
    </location>
</feature>
<evidence type="ECO:0000256" key="1">
    <source>
        <dbReference type="SAM" id="MobiDB-lite"/>
    </source>
</evidence>
<dbReference type="EMBL" id="JAUTDP010000011">
    <property type="protein sequence ID" value="KAK3392579.1"/>
    <property type="molecule type" value="Genomic_DNA"/>
</dbReference>
<reference evidence="2" key="1">
    <citation type="journal article" date="2023" name="Mol. Phylogenet. Evol.">
        <title>Genome-scale phylogeny and comparative genomics of the fungal order Sordariales.</title>
        <authorList>
            <person name="Hensen N."/>
            <person name="Bonometti L."/>
            <person name="Westerberg I."/>
            <person name="Brannstrom I.O."/>
            <person name="Guillou S."/>
            <person name="Cros-Aarteil S."/>
            <person name="Calhoun S."/>
            <person name="Haridas S."/>
            <person name="Kuo A."/>
            <person name="Mondo S."/>
            <person name="Pangilinan J."/>
            <person name="Riley R."/>
            <person name="LaButti K."/>
            <person name="Andreopoulos B."/>
            <person name="Lipzen A."/>
            <person name="Chen C."/>
            <person name="Yan M."/>
            <person name="Daum C."/>
            <person name="Ng V."/>
            <person name="Clum A."/>
            <person name="Steindorff A."/>
            <person name="Ohm R.A."/>
            <person name="Martin F."/>
            <person name="Silar P."/>
            <person name="Natvig D.O."/>
            <person name="Lalanne C."/>
            <person name="Gautier V."/>
            <person name="Ament-Velasquez S.L."/>
            <person name="Kruys A."/>
            <person name="Hutchinson M.I."/>
            <person name="Powell A.J."/>
            <person name="Barry K."/>
            <person name="Miller A.N."/>
            <person name="Grigoriev I.V."/>
            <person name="Debuchy R."/>
            <person name="Gladieux P."/>
            <person name="Hiltunen Thoren M."/>
            <person name="Johannesson H."/>
        </authorList>
    </citation>
    <scope>NUCLEOTIDE SEQUENCE</scope>
    <source>
        <strain evidence="2">FGSC 1904</strain>
    </source>
</reference>
<reference evidence="2" key="2">
    <citation type="submission" date="2023-07" db="EMBL/GenBank/DDBJ databases">
        <authorList>
            <consortium name="Lawrence Berkeley National Laboratory"/>
            <person name="Haridas S."/>
            <person name="Hensen N."/>
            <person name="Bonometti L."/>
            <person name="Westerberg I."/>
            <person name="Brannstrom I.O."/>
            <person name="Guillou S."/>
            <person name="Cros-Aarteil S."/>
            <person name="Calhoun S."/>
            <person name="Kuo A."/>
            <person name="Mondo S."/>
            <person name="Pangilinan J."/>
            <person name="Riley R."/>
            <person name="LaButti K."/>
            <person name="Andreopoulos B."/>
            <person name="Lipzen A."/>
            <person name="Chen C."/>
            <person name="Yanf M."/>
            <person name="Daum C."/>
            <person name="Ng V."/>
            <person name="Clum A."/>
            <person name="Steindorff A."/>
            <person name="Ohm R."/>
            <person name="Martin F."/>
            <person name="Silar P."/>
            <person name="Natvig D."/>
            <person name="Lalanne C."/>
            <person name="Gautier V."/>
            <person name="Ament-velasquez S.L."/>
            <person name="Kruys A."/>
            <person name="Hutchinson M.I."/>
            <person name="Powell A.J."/>
            <person name="Barry K."/>
            <person name="Miller A.N."/>
            <person name="Grigoriev I.V."/>
            <person name="Debuchy R."/>
            <person name="Gladieux P."/>
            <person name="Thoren M.H."/>
            <person name="Johannesson H."/>
        </authorList>
    </citation>
    <scope>NUCLEOTIDE SEQUENCE</scope>
    <source>
        <strain evidence="2">FGSC 1904</strain>
    </source>
</reference>
<gene>
    <name evidence="2" type="ORF">B0T20DRAFT_59799</name>
</gene>
<organism evidence="2 3">
    <name type="scientific">Sordaria brevicollis</name>
    <dbReference type="NCBI Taxonomy" id="83679"/>
    <lineage>
        <taxon>Eukaryota</taxon>
        <taxon>Fungi</taxon>
        <taxon>Dikarya</taxon>
        <taxon>Ascomycota</taxon>
        <taxon>Pezizomycotina</taxon>
        <taxon>Sordariomycetes</taxon>
        <taxon>Sordariomycetidae</taxon>
        <taxon>Sordariales</taxon>
        <taxon>Sordariaceae</taxon>
        <taxon>Sordaria</taxon>
    </lineage>
</organism>
<accession>A0AAE0P360</accession>